<evidence type="ECO:0000313" key="1">
    <source>
        <dbReference type="EMBL" id="ELU39403.1"/>
    </source>
</evidence>
<accession>L8WRN0</accession>
<dbReference type="HOGENOM" id="CLU_2279372_0_0_1"/>
<organism evidence="1 2">
    <name type="scientific">Thanatephorus cucumeris (strain AG1-IA)</name>
    <name type="common">Rice sheath blight fungus</name>
    <name type="synonym">Rhizoctonia solani</name>
    <dbReference type="NCBI Taxonomy" id="983506"/>
    <lineage>
        <taxon>Eukaryota</taxon>
        <taxon>Fungi</taxon>
        <taxon>Dikarya</taxon>
        <taxon>Basidiomycota</taxon>
        <taxon>Agaricomycotina</taxon>
        <taxon>Agaricomycetes</taxon>
        <taxon>Cantharellales</taxon>
        <taxon>Ceratobasidiaceae</taxon>
        <taxon>Rhizoctonia</taxon>
        <taxon>Rhizoctonia solani AG-1</taxon>
    </lineage>
</organism>
<protein>
    <submittedName>
        <fullName evidence="1">Uncharacterized protein</fullName>
    </submittedName>
</protein>
<dbReference type="AlphaFoldDB" id="L8WRN0"/>
<comment type="caution">
    <text evidence="1">The sequence shown here is derived from an EMBL/GenBank/DDBJ whole genome shotgun (WGS) entry which is preliminary data.</text>
</comment>
<dbReference type="EMBL" id="AFRT01001783">
    <property type="protein sequence ID" value="ELU39403.1"/>
    <property type="molecule type" value="Genomic_DNA"/>
</dbReference>
<reference evidence="1 2" key="1">
    <citation type="journal article" date="2013" name="Nat. Commun.">
        <title>The evolution and pathogenic mechanisms of the rice sheath blight pathogen.</title>
        <authorList>
            <person name="Zheng A."/>
            <person name="Lin R."/>
            <person name="Xu L."/>
            <person name="Qin P."/>
            <person name="Tang C."/>
            <person name="Ai P."/>
            <person name="Zhang D."/>
            <person name="Liu Y."/>
            <person name="Sun Z."/>
            <person name="Feng H."/>
            <person name="Wang Y."/>
            <person name="Chen Y."/>
            <person name="Liang X."/>
            <person name="Fu R."/>
            <person name="Li Q."/>
            <person name="Zhang J."/>
            <person name="Yu X."/>
            <person name="Xie Z."/>
            <person name="Ding L."/>
            <person name="Guan P."/>
            <person name="Tang J."/>
            <person name="Liang Y."/>
            <person name="Wang S."/>
            <person name="Deng Q."/>
            <person name="Li S."/>
            <person name="Zhu J."/>
            <person name="Wang L."/>
            <person name="Liu H."/>
            <person name="Li P."/>
        </authorList>
    </citation>
    <scope>NUCLEOTIDE SEQUENCE [LARGE SCALE GENOMIC DNA]</scope>
    <source>
        <strain evidence="2">AG-1 IA</strain>
    </source>
</reference>
<sequence length="102" mass="11583">MALSRPCIPVSTTHFEQKRGILTQSSIKLNCTRIYRVIHVGGQGSELLVLEESSESRFIHRLSLAYRTTVCIIFIIFSDLKRHECSPFSISANRIIMLNNTS</sequence>
<dbReference type="Proteomes" id="UP000011668">
    <property type="component" value="Unassembled WGS sequence"/>
</dbReference>
<gene>
    <name evidence="1" type="ORF">AG1IA_06570</name>
</gene>
<proteinExistence type="predicted"/>
<keyword evidence="2" id="KW-1185">Reference proteome</keyword>
<evidence type="ECO:0000313" key="2">
    <source>
        <dbReference type="Proteomes" id="UP000011668"/>
    </source>
</evidence>
<name>L8WRN0_THACA</name>